<keyword evidence="2" id="KW-0732">Signal</keyword>
<evidence type="ECO:0000313" key="3">
    <source>
        <dbReference type="EMBL" id="GEB34921.1"/>
    </source>
</evidence>
<feature type="signal peptide" evidence="2">
    <location>
        <begin position="1"/>
        <end position="27"/>
    </location>
</feature>
<protein>
    <submittedName>
        <fullName evidence="3">Uncharacterized protein</fullName>
    </submittedName>
</protein>
<evidence type="ECO:0000256" key="2">
    <source>
        <dbReference type="SAM" id="SignalP"/>
    </source>
</evidence>
<dbReference type="EMBL" id="BJMH01000030">
    <property type="protein sequence ID" value="GEB34921.1"/>
    <property type="molecule type" value="Genomic_DNA"/>
</dbReference>
<reference evidence="3 4" key="1">
    <citation type="submission" date="2019-06" db="EMBL/GenBank/DDBJ databases">
        <title>Whole genome shotgun sequence of Brevibacillus parabrevis NBRC 12334.</title>
        <authorList>
            <person name="Hosoyama A."/>
            <person name="Uohara A."/>
            <person name="Ohji S."/>
            <person name="Ichikawa N."/>
        </authorList>
    </citation>
    <scope>NUCLEOTIDE SEQUENCE [LARGE SCALE GENOMIC DNA]</scope>
    <source>
        <strain evidence="3 4">NBRC 12334</strain>
    </source>
</reference>
<dbReference type="STRING" id="54914.AV540_03315"/>
<evidence type="ECO:0000256" key="1">
    <source>
        <dbReference type="ARBA" id="ARBA00022737"/>
    </source>
</evidence>
<dbReference type="PANTHER" id="PTHR22870">
    <property type="entry name" value="REGULATOR OF CHROMOSOME CONDENSATION"/>
    <property type="match status" value="1"/>
</dbReference>
<proteinExistence type="predicted"/>
<comment type="caution">
    <text evidence="3">The sequence shown here is derived from an EMBL/GenBank/DDBJ whole genome shotgun (WGS) entry which is preliminary data.</text>
</comment>
<dbReference type="Proteomes" id="UP000316882">
    <property type="component" value="Unassembled WGS sequence"/>
</dbReference>
<sequence length="708" mass="77213">MWNRNQLKVLVCSGLTFVLVASGSVQAEQMATPTTPAQKQASGSGAAADKASEVTMKACGNIAQKTAQAKLAANSPAVLQEVTALSGMERIATDNIFDGAGYGWRPGISYAFDNQGNVWGWGVQGEKDADFPQKLAGLQNVKQISGDHALTKDGQVWRLNDMAQPEKVAGLDHIQSISELNGNEGVLVLLKDDGTVWTWMQGESKPAQLGAFAKVTHIYGSSFSLFVLEQNGKLYYVSGQGQELKAELAQLVNVPGAVKQIALDYSDRALIQTTTGEVHVFDPDENKLTRAPREADGAVNMAVGGEGMYLFSKKDGTVWGWGNNTLGMLGEKQPNLVNVPVQIAGLRDIVDIQAGTDHVIALQKSGHVYSWGSNMTGQLGRLPHLLTEWTEIGELKDVRQVSTDMGKPFFVRKDGTLWGMNDKLVPYQVQGPKNIQAITSILNTAVTVDTAGKVQMWTDDFATCQELSLSAPAKDVVGGERRLLVRLADDRLYAVELQHEFVEKHGIYEPANIKIGKAEAVQIDPAVISQITKLYANAYTFLATTKTGEVLYAEQTAKQPAFVKVPGVKGVRELAPQYFVRYTTEDVSVYAMTDSGAVAELQFQVDRDGDEWKVGKVAVLPKLEENIALASGRLRITKDGELYEHDWNELAKKRVPRPVRLVASSYDYAIEGPGSHYHVLVTEDDKIVVIGYNPYGRSSLEPQLVQTK</sequence>
<dbReference type="InterPro" id="IPR009091">
    <property type="entry name" value="RCC1/BLIP-II"/>
</dbReference>
<dbReference type="InterPro" id="IPR000408">
    <property type="entry name" value="Reg_chr_condens"/>
</dbReference>
<accession>A0A4Y3PWD7</accession>
<name>A0A4Y3PWD7_BREPA</name>
<feature type="chain" id="PRO_5021404568" evidence="2">
    <location>
        <begin position="28"/>
        <end position="708"/>
    </location>
</feature>
<dbReference type="SUPFAM" id="SSF50985">
    <property type="entry name" value="RCC1/BLIP-II"/>
    <property type="match status" value="2"/>
</dbReference>
<dbReference type="Pfam" id="PF00415">
    <property type="entry name" value="RCC1"/>
    <property type="match status" value="1"/>
</dbReference>
<dbReference type="InterPro" id="IPR051210">
    <property type="entry name" value="Ub_ligase/GEF_domain"/>
</dbReference>
<organism evidence="3 4">
    <name type="scientific">Brevibacillus parabrevis</name>
    <dbReference type="NCBI Taxonomy" id="54914"/>
    <lineage>
        <taxon>Bacteria</taxon>
        <taxon>Bacillati</taxon>
        <taxon>Bacillota</taxon>
        <taxon>Bacilli</taxon>
        <taxon>Bacillales</taxon>
        <taxon>Paenibacillaceae</taxon>
        <taxon>Brevibacillus</taxon>
    </lineage>
</organism>
<keyword evidence="4" id="KW-1185">Reference proteome</keyword>
<keyword evidence="1" id="KW-0677">Repeat</keyword>
<dbReference type="PANTHER" id="PTHR22870:SF466">
    <property type="entry name" value="ANKYRIN REPEAT-CONTAINING PROTEIN"/>
    <property type="match status" value="1"/>
</dbReference>
<dbReference type="AlphaFoldDB" id="A0A4Y3PWD7"/>
<evidence type="ECO:0000313" key="4">
    <source>
        <dbReference type="Proteomes" id="UP000316882"/>
    </source>
</evidence>
<dbReference type="PROSITE" id="PS50012">
    <property type="entry name" value="RCC1_3"/>
    <property type="match status" value="2"/>
</dbReference>
<dbReference type="RefSeq" id="WP_233454174.1">
    <property type="nucleotide sequence ID" value="NZ_BJMH01000030.1"/>
</dbReference>
<gene>
    <name evidence="3" type="ORF">BPA01_45010</name>
</gene>
<dbReference type="Gene3D" id="2.130.10.30">
    <property type="entry name" value="Regulator of chromosome condensation 1/beta-lactamase-inhibitor protein II"/>
    <property type="match status" value="2"/>
</dbReference>